<dbReference type="PANTHER" id="PTHR42748">
    <property type="entry name" value="NITROGEN METABOLITE REPRESSION PROTEIN NMRA FAMILY MEMBER"/>
    <property type="match status" value="1"/>
</dbReference>
<keyword evidence="5" id="KW-1185">Reference proteome</keyword>
<protein>
    <submittedName>
        <fullName evidence="4">Nucleotide-diphosphate-sugar epimerase</fullName>
    </submittedName>
</protein>
<evidence type="ECO:0000259" key="3">
    <source>
        <dbReference type="Pfam" id="PF05368"/>
    </source>
</evidence>
<dbReference type="InterPro" id="IPR036291">
    <property type="entry name" value="NAD(P)-bd_dom_sf"/>
</dbReference>
<accession>A0A917VW99</accession>
<evidence type="ECO:0000313" key="5">
    <source>
        <dbReference type="Proteomes" id="UP000645217"/>
    </source>
</evidence>
<comment type="caution">
    <text evidence="4">The sequence shown here is derived from an EMBL/GenBank/DDBJ whole genome shotgun (WGS) entry which is preliminary data.</text>
</comment>
<dbReference type="Pfam" id="PF05368">
    <property type="entry name" value="NmrA"/>
    <property type="match status" value="1"/>
</dbReference>
<name>A0A917VW99_9ACTN</name>
<dbReference type="CDD" id="cd05251">
    <property type="entry name" value="NmrA_like_SDR_a"/>
    <property type="match status" value="1"/>
</dbReference>
<dbReference type="Gene3D" id="3.40.50.720">
    <property type="entry name" value="NAD(P)-binding Rossmann-like Domain"/>
    <property type="match status" value="1"/>
</dbReference>
<dbReference type="AlphaFoldDB" id="A0A917VW99"/>
<dbReference type="InterPro" id="IPR008030">
    <property type="entry name" value="NmrA-like"/>
</dbReference>
<feature type="domain" description="NmrA-like" evidence="3">
    <location>
        <begin position="5"/>
        <end position="289"/>
    </location>
</feature>
<dbReference type="RefSeq" id="WP_189167707.1">
    <property type="nucleotide sequence ID" value="NZ_BMNT01000074.1"/>
</dbReference>
<keyword evidence="2" id="KW-0521">NADP</keyword>
<dbReference type="InterPro" id="IPR051164">
    <property type="entry name" value="NmrA-like_oxidored"/>
</dbReference>
<organism evidence="4 5">
    <name type="scientific">Sphaerisporangium melleum</name>
    <dbReference type="NCBI Taxonomy" id="321316"/>
    <lineage>
        <taxon>Bacteria</taxon>
        <taxon>Bacillati</taxon>
        <taxon>Actinomycetota</taxon>
        <taxon>Actinomycetes</taxon>
        <taxon>Streptosporangiales</taxon>
        <taxon>Streptosporangiaceae</taxon>
        <taxon>Sphaerisporangium</taxon>
    </lineage>
</organism>
<dbReference type="PANTHER" id="PTHR42748:SF7">
    <property type="entry name" value="NMRA LIKE REDOX SENSOR 1-RELATED"/>
    <property type="match status" value="1"/>
</dbReference>
<dbReference type="Gene3D" id="3.90.25.10">
    <property type="entry name" value="UDP-galactose 4-epimerase, domain 1"/>
    <property type="match status" value="1"/>
</dbReference>
<comment type="similarity">
    <text evidence="1">Belongs to the NmrA-type oxidoreductase family.</text>
</comment>
<reference evidence="4" key="2">
    <citation type="submission" date="2020-09" db="EMBL/GenBank/DDBJ databases">
        <authorList>
            <person name="Sun Q."/>
            <person name="Ohkuma M."/>
        </authorList>
    </citation>
    <scope>NUCLEOTIDE SEQUENCE</scope>
    <source>
        <strain evidence="4">JCM 13064</strain>
    </source>
</reference>
<sequence length="326" mass="34671">MSDRKIIAVVGATGAQGGGLVRAISADPSGGFSARALTRDAGSERAKELAALGAEVVEADLDDETALRGAFDGAHGAFVVTNFWEPRTEEDQRRRSASQRELSQAANAARAAKEAGTRHVIWSTLPDTRPYFPAGDQQAATFDGGYKVPHADGKAEANRFFAESGVPTTYLQANVYYEAFLDPSLFGPRRDEQGRLVLAPGFADARVAAHAAEDLGRTAYGIFRKGEAMAGRAVSVAGSILTGAQYAEALTKALGEPVAYLPTGPDTVRAAGFPGAEEVANMLAYFVAAESDIARLVDEDLLHELNPRLQSFDTWLRGRPADLTIR</sequence>
<dbReference type="EMBL" id="BMNT01000074">
    <property type="protein sequence ID" value="GGL20788.1"/>
    <property type="molecule type" value="Genomic_DNA"/>
</dbReference>
<dbReference type="Proteomes" id="UP000645217">
    <property type="component" value="Unassembled WGS sequence"/>
</dbReference>
<reference evidence="4" key="1">
    <citation type="journal article" date="2014" name="Int. J. Syst. Evol. Microbiol.">
        <title>Complete genome sequence of Corynebacterium casei LMG S-19264T (=DSM 44701T), isolated from a smear-ripened cheese.</title>
        <authorList>
            <consortium name="US DOE Joint Genome Institute (JGI-PGF)"/>
            <person name="Walter F."/>
            <person name="Albersmeier A."/>
            <person name="Kalinowski J."/>
            <person name="Ruckert C."/>
        </authorList>
    </citation>
    <scope>NUCLEOTIDE SEQUENCE</scope>
    <source>
        <strain evidence="4">JCM 13064</strain>
    </source>
</reference>
<gene>
    <name evidence="4" type="ORF">GCM10007964_73410</name>
</gene>
<evidence type="ECO:0000256" key="1">
    <source>
        <dbReference type="ARBA" id="ARBA00006328"/>
    </source>
</evidence>
<evidence type="ECO:0000313" key="4">
    <source>
        <dbReference type="EMBL" id="GGL20788.1"/>
    </source>
</evidence>
<dbReference type="SUPFAM" id="SSF51735">
    <property type="entry name" value="NAD(P)-binding Rossmann-fold domains"/>
    <property type="match status" value="1"/>
</dbReference>
<proteinExistence type="inferred from homology"/>
<evidence type="ECO:0000256" key="2">
    <source>
        <dbReference type="ARBA" id="ARBA00022857"/>
    </source>
</evidence>